<reference evidence="2" key="1">
    <citation type="journal article" date="2023" name="G3 (Bethesda)">
        <title>Genome assembly and association tests identify interacting loci associated with vigor, precocity, and sex in interspecific pistachio rootstocks.</title>
        <authorList>
            <person name="Palmer W."/>
            <person name="Jacygrad E."/>
            <person name="Sagayaradj S."/>
            <person name="Cavanaugh K."/>
            <person name="Han R."/>
            <person name="Bertier L."/>
            <person name="Beede B."/>
            <person name="Kafkas S."/>
            <person name="Golino D."/>
            <person name="Preece J."/>
            <person name="Michelmore R."/>
        </authorList>
    </citation>
    <scope>NUCLEOTIDE SEQUENCE [LARGE SCALE GENOMIC DNA]</scope>
</reference>
<gene>
    <name evidence="1" type="ORF">Patl1_22046</name>
</gene>
<proteinExistence type="predicted"/>
<evidence type="ECO:0000313" key="2">
    <source>
        <dbReference type="Proteomes" id="UP001164250"/>
    </source>
</evidence>
<comment type="caution">
    <text evidence="1">The sequence shown here is derived from an EMBL/GenBank/DDBJ whole genome shotgun (WGS) entry which is preliminary data.</text>
</comment>
<keyword evidence="2" id="KW-1185">Reference proteome</keyword>
<evidence type="ECO:0000313" key="1">
    <source>
        <dbReference type="EMBL" id="KAJ0100581.1"/>
    </source>
</evidence>
<accession>A0ACC1BNY3</accession>
<name>A0ACC1BNY3_9ROSI</name>
<organism evidence="1 2">
    <name type="scientific">Pistacia atlantica</name>
    <dbReference type="NCBI Taxonomy" id="434234"/>
    <lineage>
        <taxon>Eukaryota</taxon>
        <taxon>Viridiplantae</taxon>
        <taxon>Streptophyta</taxon>
        <taxon>Embryophyta</taxon>
        <taxon>Tracheophyta</taxon>
        <taxon>Spermatophyta</taxon>
        <taxon>Magnoliopsida</taxon>
        <taxon>eudicotyledons</taxon>
        <taxon>Gunneridae</taxon>
        <taxon>Pentapetalae</taxon>
        <taxon>rosids</taxon>
        <taxon>malvids</taxon>
        <taxon>Sapindales</taxon>
        <taxon>Anacardiaceae</taxon>
        <taxon>Pistacia</taxon>
    </lineage>
</organism>
<dbReference type="Proteomes" id="UP001164250">
    <property type="component" value="Chromosome 4"/>
</dbReference>
<protein>
    <submittedName>
        <fullName evidence="1">Uncharacterized protein</fullName>
    </submittedName>
</protein>
<dbReference type="EMBL" id="CM047900">
    <property type="protein sequence ID" value="KAJ0100581.1"/>
    <property type="molecule type" value="Genomic_DNA"/>
</dbReference>
<sequence length="81" mass="8271">MIMYHGAQGGIGYAVTTSVAIGGLSLGAVGVATNKLPLKWLSSQMGLVSQEPALFATSIMETNIFGKEDATIEEVVGAAKA</sequence>